<accession>A0A4V2YIP6</accession>
<dbReference type="InterPro" id="IPR011251">
    <property type="entry name" value="Luciferase-like_dom"/>
</dbReference>
<dbReference type="InterPro" id="IPR019949">
    <property type="entry name" value="CmoO-like"/>
</dbReference>
<keyword evidence="3" id="KW-0560">Oxidoreductase</keyword>
<protein>
    <submittedName>
        <fullName evidence="3">MsnO8 family LLM class oxidoreductase</fullName>
        <ecNumber evidence="3">1.-.-.-</ecNumber>
    </submittedName>
</protein>
<dbReference type="Pfam" id="PF00296">
    <property type="entry name" value="Bac_luciferase"/>
    <property type="match status" value="2"/>
</dbReference>
<dbReference type="GO" id="GO:0016705">
    <property type="term" value="F:oxidoreductase activity, acting on paired donors, with incorporation or reduction of molecular oxygen"/>
    <property type="evidence" value="ECO:0007669"/>
    <property type="project" value="InterPro"/>
</dbReference>
<dbReference type="Gene3D" id="3.20.20.30">
    <property type="entry name" value="Luciferase-like domain"/>
    <property type="match status" value="1"/>
</dbReference>
<feature type="domain" description="Luciferase-like" evidence="2">
    <location>
        <begin position="199"/>
        <end position="358"/>
    </location>
</feature>
<dbReference type="InterPro" id="IPR036661">
    <property type="entry name" value="Luciferase-like_sf"/>
</dbReference>
<reference evidence="3 4" key="1">
    <citation type="submission" date="2019-03" db="EMBL/GenBank/DDBJ databases">
        <title>Draft genome sequences of novel Actinobacteria.</title>
        <authorList>
            <person name="Sahin N."/>
            <person name="Ay H."/>
            <person name="Saygin H."/>
        </authorList>
    </citation>
    <scope>NUCLEOTIDE SEQUENCE [LARGE SCALE GENOMIC DNA]</scope>
    <source>
        <strain evidence="3 4">7K502</strain>
    </source>
</reference>
<evidence type="ECO:0000313" key="3">
    <source>
        <dbReference type="EMBL" id="TDD35687.1"/>
    </source>
</evidence>
<comment type="similarity">
    <text evidence="1">To bacterial alkanal monooxygenase alpha and beta chains.</text>
</comment>
<dbReference type="PANTHER" id="PTHR30137:SF6">
    <property type="entry name" value="LUCIFERASE-LIKE MONOOXYGENASE"/>
    <property type="match status" value="1"/>
</dbReference>
<dbReference type="OrthoDB" id="9780518at2"/>
<evidence type="ECO:0000256" key="1">
    <source>
        <dbReference type="ARBA" id="ARBA00007789"/>
    </source>
</evidence>
<sequence>MTEPSRRSPVSTPLSVLDLSPIVSGQGPADALHNTIDLAKRTEHLGYRRYWVAEHHLTPGVASAAPAVLIALIAGATNRIRVGSAAVLLGHHAPLVVAEQFGTVAQLHPGRIDLGLGRSGLVRGRDFVRRFADPADGPAPAGKVVDGLLIPPKPRALAKSKRFLARIEEQQRLLSTGDPAEAPLDYRTQVEHVLQFIGGDFRSSSGEPVHAVPVEGADLDVWVLGSSAGESSDAAGSLGLPFAANYHVSPSTVLEAVASYRERFAASAKLARPYVVVSADVVVADTDERARELADPYGPWVHSIRTGEGAIPFPSPAEAAEFRWSDQAREIVADRVDTQIVGEPEAVARKLATLRDATGADELVITTVTHDHADRVRSYELLAKAWQAA</sequence>
<dbReference type="RefSeq" id="WP_132494596.1">
    <property type="nucleotide sequence ID" value="NZ_SMKW01000120.1"/>
</dbReference>
<feature type="domain" description="Luciferase-like" evidence="2">
    <location>
        <begin position="28"/>
        <end position="120"/>
    </location>
</feature>
<proteinExistence type="predicted"/>
<dbReference type="InterPro" id="IPR050766">
    <property type="entry name" value="Bact_Lucif_Oxidored"/>
</dbReference>
<gene>
    <name evidence="3" type="ORF">E1288_42855</name>
</gene>
<evidence type="ECO:0000313" key="4">
    <source>
        <dbReference type="Proteomes" id="UP000294947"/>
    </source>
</evidence>
<organism evidence="3 4">
    <name type="scientific">Saccharopolyspora elongata</name>
    <dbReference type="NCBI Taxonomy" id="2530387"/>
    <lineage>
        <taxon>Bacteria</taxon>
        <taxon>Bacillati</taxon>
        <taxon>Actinomycetota</taxon>
        <taxon>Actinomycetes</taxon>
        <taxon>Pseudonocardiales</taxon>
        <taxon>Pseudonocardiaceae</taxon>
        <taxon>Saccharopolyspora</taxon>
    </lineage>
</organism>
<comment type="caution">
    <text evidence="3">The sequence shown here is derived from an EMBL/GenBank/DDBJ whole genome shotgun (WGS) entry which is preliminary data.</text>
</comment>
<keyword evidence="4" id="KW-1185">Reference proteome</keyword>
<dbReference type="GO" id="GO:0005829">
    <property type="term" value="C:cytosol"/>
    <property type="evidence" value="ECO:0007669"/>
    <property type="project" value="TreeGrafter"/>
</dbReference>
<dbReference type="Proteomes" id="UP000294947">
    <property type="component" value="Unassembled WGS sequence"/>
</dbReference>
<dbReference type="AlphaFoldDB" id="A0A4V2YIP6"/>
<name>A0A4V2YIP6_9PSEU</name>
<dbReference type="EC" id="1.-.-.-" evidence="3"/>
<dbReference type="SUPFAM" id="SSF51679">
    <property type="entry name" value="Bacterial luciferase-like"/>
    <property type="match status" value="1"/>
</dbReference>
<dbReference type="NCBIfam" id="TIGR03558">
    <property type="entry name" value="oxido_grp_1"/>
    <property type="match status" value="1"/>
</dbReference>
<evidence type="ECO:0000259" key="2">
    <source>
        <dbReference type="Pfam" id="PF00296"/>
    </source>
</evidence>
<dbReference type="EMBL" id="SMKW01000120">
    <property type="protein sequence ID" value="TDD35687.1"/>
    <property type="molecule type" value="Genomic_DNA"/>
</dbReference>
<dbReference type="PANTHER" id="PTHR30137">
    <property type="entry name" value="LUCIFERASE-LIKE MONOOXYGENASE"/>
    <property type="match status" value="1"/>
</dbReference>